<dbReference type="Gene3D" id="3.60.10.10">
    <property type="entry name" value="Endonuclease/exonuclease/phosphatase"/>
    <property type="match status" value="1"/>
</dbReference>
<evidence type="ECO:0000313" key="3">
    <source>
        <dbReference type="EMBL" id="KAL3852491.1"/>
    </source>
</evidence>
<dbReference type="EMBL" id="JBJQND010000015">
    <property type="protein sequence ID" value="KAL3852468.1"/>
    <property type="molecule type" value="Genomic_DNA"/>
</dbReference>
<dbReference type="PANTHER" id="PTHR33395">
    <property type="entry name" value="TRANSCRIPTASE, PUTATIVE-RELATED-RELATED"/>
    <property type="match status" value="1"/>
</dbReference>
<reference evidence="2 4" key="1">
    <citation type="submission" date="2024-11" db="EMBL/GenBank/DDBJ databases">
        <title>Chromosome-level genome assembly of the freshwater bivalve Anodonta woodiana.</title>
        <authorList>
            <person name="Chen X."/>
        </authorList>
    </citation>
    <scope>NUCLEOTIDE SEQUENCE [LARGE SCALE GENOMIC DNA]</scope>
    <source>
        <strain evidence="2">MN2024</strain>
        <tissue evidence="2">Gills</tissue>
    </source>
</reference>
<dbReference type="InterPro" id="IPR036691">
    <property type="entry name" value="Endo/exonu/phosph_ase_sf"/>
</dbReference>
<dbReference type="EMBL" id="JBJQND010000015">
    <property type="protein sequence ID" value="KAL3852491.1"/>
    <property type="molecule type" value="Genomic_DNA"/>
</dbReference>
<dbReference type="InterPro" id="IPR005135">
    <property type="entry name" value="Endo/exonuclease/phosphatase"/>
</dbReference>
<dbReference type="PANTHER" id="PTHR33395:SF22">
    <property type="entry name" value="REVERSE TRANSCRIPTASE DOMAIN-CONTAINING PROTEIN"/>
    <property type="match status" value="1"/>
</dbReference>
<dbReference type="Proteomes" id="UP001634394">
    <property type="component" value="Unassembled WGS sequence"/>
</dbReference>
<proteinExistence type="predicted"/>
<gene>
    <name evidence="2" type="ORF">ACJMK2_016101</name>
    <name evidence="3" type="ORF">ACJMK2_016121</name>
</gene>
<dbReference type="Pfam" id="PF03372">
    <property type="entry name" value="Exo_endo_phos"/>
    <property type="match status" value="1"/>
</dbReference>
<evidence type="ECO:0000259" key="1">
    <source>
        <dbReference type="Pfam" id="PF03372"/>
    </source>
</evidence>
<dbReference type="AlphaFoldDB" id="A0ABD3UW77"/>
<protein>
    <recommendedName>
        <fullName evidence="1">Endonuclease/exonuclease/phosphatase domain-containing protein</fullName>
    </recommendedName>
</protein>
<name>A0ABD3UW77_SINWO</name>
<evidence type="ECO:0000313" key="4">
    <source>
        <dbReference type="Proteomes" id="UP001634394"/>
    </source>
</evidence>
<comment type="caution">
    <text evidence="2">The sequence shown here is derived from an EMBL/GenBank/DDBJ whole genome shotgun (WGS) entry which is preliminary data.</text>
</comment>
<evidence type="ECO:0000313" key="2">
    <source>
        <dbReference type="EMBL" id="KAL3852468.1"/>
    </source>
</evidence>
<sequence length="185" mass="21003">MLVINFQSITNKGTELYNIIACSLPDIIIGTESHLDPNYNSAKILPHGIPPEHRYNTYRKDRKELINKNGGGVIILVRPDIKACECNDLNTDCEIKWIKIQANPKDQILVGAYYRPPDSDQKPIEELQKSLSKIKTNSNYKNAKIFLGGDFNLGDIDWDYDTTQTGARNKHLNDSLINILNVNYL</sequence>
<keyword evidence="4" id="KW-1185">Reference proteome</keyword>
<feature type="domain" description="Endonuclease/exonuclease/phosphatase" evidence="1">
    <location>
        <begin position="24"/>
        <end position="166"/>
    </location>
</feature>
<dbReference type="SUPFAM" id="SSF56219">
    <property type="entry name" value="DNase I-like"/>
    <property type="match status" value="1"/>
</dbReference>
<organism evidence="2 4">
    <name type="scientific">Sinanodonta woodiana</name>
    <name type="common">Chinese pond mussel</name>
    <name type="synonym">Anodonta woodiana</name>
    <dbReference type="NCBI Taxonomy" id="1069815"/>
    <lineage>
        <taxon>Eukaryota</taxon>
        <taxon>Metazoa</taxon>
        <taxon>Spiralia</taxon>
        <taxon>Lophotrochozoa</taxon>
        <taxon>Mollusca</taxon>
        <taxon>Bivalvia</taxon>
        <taxon>Autobranchia</taxon>
        <taxon>Heteroconchia</taxon>
        <taxon>Palaeoheterodonta</taxon>
        <taxon>Unionida</taxon>
        <taxon>Unionoidea</taxon>
        <taxon>Unionidae</taxon>
        <taxon>Unioninae</taxon>
        <taxon>Sinanodonta</taxon>
    </lineage>
</organism>
<accession>A0ABD3UW77</accession>